<feature type="compositionally biased region" description="Basic and acidic residues" evidence="3">
    <location>
        <begin position="292"/>
        <end position="339"/>
    </location>
</feature>
<evidence type="ECO:0000259" key="4">
    <source>
        <dbReference type="PROSITE" id="PS50102"/>
    </source>
</evidence>
<feature type="domain" description="NTF2" evidence="5">
    <location>
        <begin position="43"/>
        <end position="169"/>
    </location>
</feature>
<dbReference type="PROSITE" id="PS50102">
    <property type="entry name" value="RRM"/>
    <property type="match status" value="1"/>
</dbReference>
<feature type="compositionally biased region" description="Basic residues" evidence="3">
    <location>
        <begin position="489"/>
        <end position="501"/>
    </location>
</feature>
<dbReference type="PANTHER" id="PTHR10693:SF20">
    <property type="entry name" value="AT27578P"/>
    <property type="match status" value="1"/>
</dbReference>
<evidence type="ECO:0000259" key="5">
    <source>
        <dbReference type="PROSITE" id="PS50177"/>
    </source>
</evidence>
<proteinExistence type="predicted"/>
<dbReference type="PANTHER" id="PTHR10693">
    <property type="entry name" value="RAS GTPASE-ACTIVATING PROTEIN-BINDING PROTEIN"/>
    <property type="match status" value="1"/>
</dbReference>
<feature type="region of interest" description="Disordered" evidence="3">
    <location>
        <begin position="1"/>
        <end position="35"/>
    </location>
</feature>
<dbReference type="InterPro" id="IPR018222">
    <property type="entry name" value="Nuclear_transport_factor_2_euk"/>
</dbReference>
<organism evidence="6 7">
    <name type="scientific">Metschnikowia bicuspidata var. bicuspidata NRRL YB-4993</name>
    <dbReference type="NCBI Taxonomy" id="869754"/>
    <lineage>
        <taxon>Eukaryota</taxon>
        <taxon>Fungi</taxon>
        <taxon>Dikarya</taxon>
        <taxon>Ascomycota</taxon>
        <taxon>Saccharomycotina</taxon>
        <taxon>Pichiomycetes</taxon>
        <taxon>Metschnikowiaceae</taxon>
        <taxon>Metschnikowia</taxon>
    </lineage>
</organism>
<dbReference type="PROSITE" id="PS50177">
    <property type="entry name" value="NTF2_DOMAIN"/>
    <property type="match status" value="1"/>
</dbReference>
<gene>
    <name evidence="6" type="ORF">METBIDRAFT_82809</name>
</gene>
<name>A0A1A0HAX4_9ASCO</name>
<dbReference type="RefSeq" id="XP_018711655.1">
    <property type="nucleotide sequence ID" value="XM_018859222.1"/>
</dbReference>
<dbReference type="EMBL" id="LXTC01000003">
    <property type="protein sequence ID" value="OBA21145.1"/>
    <property type="molecule type" value="Genomic_DNA"/>
</dbReference>
<dbReference type="GO" id="GO:0003729">
    <property type="term" value="F:mRNA binding"/>
    <property type="evidence" value="ECO:0007669"/>
    <property type="project" value="TreeGrafter"/>
</dbReference>
<feature type="region of interest" description="Disordered" evidence="3">
    <location>
        <begin position="189"/>
        <end position="210"/>
    </location>
</feature>
<feature type="domain" description="RRM" evidence="4">
    <location>
        <begin position="409"/>
        <end position="481"/>
    </location>
</feature>
<sequence length="501" mass="54273">MLQATKPPAEPAATKPEPPKPEPVKSVAPAEAVPQPDLSSEQIGWMFLKKYYGFYTADIRKLYAFYDSAAALLHDVFPGNGRKTVHVARGSDAVRSFFDGQAAQASAADKNKIVVESATFQASVAGAILIVVAGGWKRGVSPFWPFVQTFVLREKSKTVYDVANDVLTFVDLAGEPAEAAAAVAERVAEPSAKPVQASEPQTADQNGSSEPAACTALLQKEAVLETRSEEPVPETTEESSPETSKEPAPEAKEKAAPETKEKSAPETKEQPASPEDASSSAAETAASAETVKPADQEKPDQKQTDQEKPGQEKTDLEKPGQEKTDQEKPDQEQSAEPEKPSVPPQKPTWANLAAIGPKTNAKTAAVASPAAIKIPPPPVPAFAAKKAASPSQAQGPSPVNGKYKKEEWYPIFIRNVDVDEDELKAALVENFGEMKYFKKTQKTALCDFRRKEDQQKALEQKEMVIKSNVISLEVRVHKAYNGKPDPKKDKKHLKKIPFKKN</sequence>
<dbReference type="AlphaFoldDB" id="A0A1A0HAX4"/>
<feature type="compositionally biased region" description="Acidic residues" evidence="3">
    <location>
        <begin position="231"/>
        <end position="240"/>
    </location>
</feature>
<accession>A0A1A0HAX4</accession>
<dbReference type="OrthoDB" id="339151at2759"/>
<feature type="region of interest" description="Disordered" evidence="3">
    <location>
        <begin position="224"/>
        <end position="363"/>
    </location>
</feature>
<dbReference type="GO" id="GO:0005829">
    <property type="term" value="C:cytosol"/>
    <property type="evidence" value="ECO:0007669"/>
    <property type="project" value="TreeGrafter"/>
</dbReference>
<protein>
    <recommendedName>
        <fullName evidence="8">NTF2 domain-containing protein</fullName>
    </recommendedName>
</protein>
<dbReference type="GO" id="GO:1990861">
    <property type="term" value="C:Ubp3-Bre5 deubiquitination complex"/>
    <property type="evidence" value="ECO:0007669"/>
    <property type="project" value="TreeGrafter"/>
</dbReference>
<dbReference type="GO" id="GO:0016579">
    <property type="term" value="P:protein deubiquitination"/>
    <property type="evidence" value="ECO:0007669"/>
    <property type="project" value="TreeGrafter"/>
</dbReference>
<dbReference type="GeneID" id="30032197"/>
<dbReference type="SUPFAM" id="SSF54427">
    <property type="entry name" value="NTF2-like"/>
    <property type="match status" value="1"/>
</dbReference>
<keyword evidence="1 2" id="KW-0694">RNA-binding</keyword>
<feature type="compositionally biased region" description="Low complexity" evidence="3">
    <location>
        <begin position="1"/>
        <end position="15"/>
    </location>
</feature>
<dbReference type="InterPro" id="IPR000504">
    <property type="entry name" value="RRM_dom"/>
</dbReference>
<dbReference type="InterPro" id="IPR002075">
    <property type="entry name" value="NTF2_dom"/>
</dbReference>
<evidence type="ECO:0000256" key="1">
    <source>
        <dbReference type="ARBA" id="ARBA00022884"/>
    </source>
</evidence>
<dbReference type="GO" id="GO:0034517">
    <property type="term" value="P:ribophagy"/>
    <property type="evidence" value="ECO:0007669"/>
    <property type="project" value="TreeGrafter"/>
</dbReference>
<dbReference type="STRING" id="869754.A0A1A0HAX4"/>
<dbReference type="Pfam" id="PF02136">
    <property type="entry name" value="NTF2"/>
    <property type="match status" value="1"/>
</dbReference>
<evidence type="ECO:0000256" key="2">
    <source>
        <dbReference type="PROSITE-ProRule" id="PRU00176"/>
    </source>
</evidence>
<reference evidence="6 7" key="1">
    <citation type="submission" date="2016-05" db="EMBL/GenBank/DDBJ databases">
        <title>Comparative genomics of biotechnologically important yeasts.</title>
        <authorList>
            <consortium name="DOE Joint Genome Institute"/>
            <person name="Riley R."/>
            <person name="Haridas S."/>
            <person name="Wolfe K.H."/>
            <person name="Lopes M.R."/>
            <person name="Hittinger C.T."/>
            <person name="Goker M."/>
            <person name="Salamov A."/>
            <person name="Wisecaver J."/>
            <person name="Long T.M."/>
            <person name="Aerts A.L."/>
            <person name="Barry K."/>
            <person name="Choi C."/>
            <person name="Clum A."/>
            <person name="Coughlan A.Y."/>
            <person name="Deshpande S."/>
            <person name="Douglass A.P."/>
            <person name="Hanson S.J."/>
            <person name="Klenk H.-P."/>
            <person name="LaButti K."/>
            <person name="Lapidus A."/>
            <person name="Lindquist E."/>
            <person name="Lipzen A."/>
            <person name="Meier-kolthoff J.P."/>
            <person name="Ohm R.A."/>
            <person name="Otillar R.P."/>
            <person name="Pangilinan J."/>
            <person name="Peng Y."/>
            <person name="Rokas A."/>
            <person name="Rosa C.A."/>
            <person name="Scheuner C."/>
            <person name="Sibirny A.A."/>
            <person name="Slot J.C."/>
            <person name="Stielow J.B."/>
            <person name="Sun H."/>
            <person name="Kurtzman C.P."/>
            <person name="Blackwell M."/>
            <person name="Grigoriev I.V."/>
            <person name="Jeffries T.W."/>
        </authorList>
    </citation>
    <scope>NUCLEOTIDE SEQUENCE [LARGE SCALE GENOMIC DNA]</scope>
    <source>
        <strain evidence="6 7">NRRL YB-4993</strain>
    </source>
</reference>
<evidence type="ECO:0008006" key="8">
    <source>
        <dbReference type="Google" id="ProtNLM"/>
    </source>
</evidence>
<evidence type="ECO:0000256" key="3">
    <source>
        <dbReference type="SAM" id="MobiDB-lite"/>
    </source>
</evidence>
<dbReference type="InterPro" id="IPR039539">
    <property type="entry name" value="Ras_GTPase_bind_prot"/>
</dbReference>
<feature type="compositionally biased region" description="Basic and acidic residues" evidence="3">
    <location>
        <begin position="243"/>
        <end position="269"/>
    </location>
</feature>
<comment type="caution">
    <text evidence="6">The sequence shown here is derived from an EMBL/GenBank/DDBJ whole genome shotgun (WGS) entry which is preliminary data.</text>
</comment>
<evidence type="ECO:0000313" key="7">
    <source>
        <dbReference type="Proteomes" id="UP000092555"/>
    </source>
</evidence>
<feature type="region of interest" description="Disordered" evidence="3">
    <location>
        <begin position="480"/>
        <end position="501"/>
    </location>
</feature>
<dbReference type="Gene3D" id="3.10.450.50">
    <property type="match status" value="1"/>
</dbReference>
<keyword evidence="7" id="KW-1185">Reference proteome</keyword>
<feature type="compositionally biased region" description="Polar residues" evidence="3">
    <location>
        <begin position="198"/>
        <end position="209"/>
    </location>
</feature>
<dbReference type="GO" id="GO:1990904">
    <property type="term" value="C:ribonucleoprotein complex"/>
    <property type="evidence" value="ECO:0007669"/>
    <property type="project" value="TreeGrafter"/>
</dbReference>
<evidence type="ECO:0000313" key="6">
    <source>
        <dbReference type="EMBL" id="OBA21145.1"/>
    </source>
</evidence>
<feature type="region of interest" description="Disordered" evidence="3">
    <location>
        <begin position="382"/>
        <end position="401"/>
    </location>
</feature>
<dbReference type="Proteomes" id="UP000092555">
    <property type="component" value="Unassembled WGS sequence"/>
</dbReference>
<feature type="compositionally biased region" description="Low complexity" evidence="3">
    <location>
        <begin position="271"/>
        <end position="290"/>
    </location>
</feature>
<dbReference type="InterPro" id="IPR032710">
    <property type="entry name" value="NTF2-like_dom_sf"/>
</dbReference>